<dbReference type="InterPro" id="IPR006674">
    <property type="entry name" value="HD_domain"/>
</dbReference>
<evidence type="ECO:0000313" key="4">
    <source>
        <dbReference type="Proteomes" id="UP000824099"/>
    </source>
</evidence>
<proteinExistence type="predicted"/>
<dbReference type="InterPro" id="IPR003607">
    <property type="entry name" value="HD/PDEase_dom"/>
</dbReference>
<dbReference type="SMART" id="SM00471">
    <property type="entry name" value="HDc"/>
    <property type="match status" value="1"/>
</dbReference>
<dbReference type="PANTHER" id="PTHR37294:SF1">
    <property type="entry name" value="3'-5' EXORIBONUCLEASE YHAM"/>
    <property type="match status" value="1"/>
</dbReference>
<dbReference type="AlphaFoldDB" id="A0A9D1SK83"/>
<dbReference type="InterPro" id="IPR050798">
    <property type="entry name" value="YhaM_exoribonuc/phosphodiest"/>
</dbReference>
<evidence type="ECO:0000313" key="3">
    <source>
        <dbReference type="EMBL" id="HIU63559.1"/>
    </source>
</evidence>
<dbReference type="GO" id="GO:0031125">
    <property type="term" value="P:rRNA 3'-end processing"/>
    <property type="evidence" value="ECO:0007669"/>
    <property type="project" value="TreeGrafter"/>
</dbReference>
<dbReference type="Gene3D" id="1.10.3210.10">
    <property type="entry name" value="Hypothetical protein af1432"/>
    <property type="match status" value="1"/>
</dbReference>
<gene>
    <name evidence="3" type="ORF">IAB06_00760</name>
</gene>
<dbReference type="NCBIfam" id="TIGR00277">
    <property type="entry name" value="HDIG"/>
    <property type="match status" value="1"/>
</dbReference>
<accession>A0A9D1SK83</accession>
<evidence type="ECO:0000259" key="2">
    <source>
        <dbReference type="PROSITE" id="PS51831"/>
    </source>
</evidence>
<evidence type="ECO:0000256" key="1">
    <source>
        <dbReference type="ARBA" id="ARBA00022801"/>
    </source>
</evidence>
<dbReference type="PANTHER" id="PTHR37294">
    <property type="entry name" value="3'-5' EXORIBONUCLEASE YHAM"/>
    <property type="match status" value="1"/>
</dbReference>
<dbReference type="InterPro" id="IPR006675">
    <property type="entry name" value="HDIG_dom"/>
</dbReference>
<sequence>MINELKAGMKTEIIVLLRLQKIGNSSNGGVFARGLAEDNSGCLPFICFEAGIVERLRAFDAPKAVRLNVHVDINKFSSDMALQLVVQKMSEVTEQDDISHLLPQGNFDAQLCETRFNDLVQKITHTELQQLILKIFTGDVFKQFLINPAGMRLHHAYVGGLLEHSVSVTELACVMADKIGHVNKDLIIAGALLHDVGKLKEISPEMGFPYTTEGRLLGHITLTAMLVKQVAEQMSFQDDKLLQELLHIVLSHHGDREKGSPIACATKESFIVHYADEIDAIMNQFAKDKDKDQWEYNKMLQRYILF</sequence>
<dbReference type="SUPFAM" id="SSF109604">
    <property type="entry name" value="HD-domain/PDEase-like"/>
    <property type="match status" value="1"/>
</dbReference>
<keyword evidence="1" id="KW-0378">Hydrolase</keyword>
<dbReference type="CDD" id="cd00077">
    <property type="entry name" value="HDc"/>
    <property type="match status" value="1"/>
</dbReference>
<dbReference type="GO" id="GO:0016787">
    <property type="term" value="F:hydrolase activity"/>
    <property type="evidence" value="ECO:0007669"/>
    <property type="project" value="UniProtKB-KW"/>
</dbReference>
<dbReference type="Proteomes" id="UP000824099">
    <property type="component" value="Unassembled WGS sequence"/>
</dbReference>
<protein>
    <submittedName>
        <fullName evidence="3">HD domain-containing protein</fullName>
    </submittedName>
</protein>
<name>A0A9D1SK83_9FIRM</name>
<dbReference type="PROSITE" id="PS51831">
    <property type="entry name" value="HD"/>
    <property type="match status" value="1"/>
</dbReference>
<organism evidence="3 4">
    <name type="scientific">Candidatus Avacidaminococcus intestinavium</name>
    <dbReference type="NCBI Taxonomy" id="2840684"/>
    <lineage>
        <taxon>Bacteria</taxon>
        <taxon>Bacillati</taxon>
        <taxon>Bacillota</taxon>
        <taxon>Negativicutes</taxon>
        <taxon>Acidaminococcales</taxon>
        <taxon>Acidaminococcaceae</taxon>
        <taxon>Acidaminococcaceae incertae sedis</taxon>
        <taxon>Candidatus Avacidaminococcus</taxon>
    </lineage>
</organism>
<feature type="domain" description="HD" evidence="2">
    <location>
        <begin position="161"/>
        <end position="281"/>
    </location>
</feature>
<reference evidence="3" key="1">
    <citation type="submission" date="2020-10" db="EMBL/GenBank/DDBJ databases">
        <authorList>
            <person name="Gilroy R."/>
        </authorList>
    </citation>
    <scope>NUCLEOTIDE SEQUENCE</scope>
    <source>
        <strain evidence="3">CHK160-1198</strain>
    </source>
</reference>
<comment type="caution">
    <text evidence="3">The sequence shown here is derived from an EMBL/GenBank/DDBJ whole genome shotgun (WGS) entry which is preliminary data.</text>
</comment>
<dbReference type="EMBL" id="DVNI01000009">
    <property type="protein sequence ID" value="HIU63559.1"/>
    <property type="molecule type" value="Genomic_DNA"/>
</dbReference>
<reference evidence="3" key="2">
    <citation type="journal article" date="2021" name="PeerJ">
        <title>Extensive microbial diversity within the chicken gut microbiome revealed by metagenomics and culture.</title>
        <authorList>
            <person name="Gilroy R."/>
            <person name="Ravi A."/>
            <person name="Getino M."/>
            <person name="Pursley I."/>
            <person name="Horton D.L."/>
            <person name="Alikhan N.F."/>
            <person name="Baker D."/>
            <person name="Gharbi K."/>
            <person name="Hall N."/>
            <person name="Watson M."/>
            <person name="Adriaenssens E.M."/>
            <person name="Foster-Nyarko E."/>
            <person name="Jarju S."/>
            <person name="Secka A."/>
            <person name="Antonio M."/>
            <person name="Oren A."/>
            <person name="Chaudhuri R.R."/>
            <person name="La Ragione R."/>
            <person name="Hildebrand F."/>
            <person name="Pallen M.J."/>
        </authorList>
    </citation>
    <scope>NUCLEOTIDE SEQUENCE</scope>
    <source>
        <strain evidence="3">CHK160-1198</strain>
    </source>
</reference>
<dbReference type="Pfam" id="PF01966">
    <property type="entry name" value="HD"/>
    <property type="match status" value="1"/>
</dbReference>